<dbReference type="InterPro" id="IPR007607">
    <property type="entry name" value="BacA/B"/>
</dbReference>
<feature type="region of interest" description="Disordered" evidence="2">
    <location>
        <begin position="106"/>
        <end position="129"/>
    </location>
</feature>
<organism evidence="3 4">
    <name type="scientific">Candidatus Sulfuritelmatomonas gaucii</name>
    <dbReference type="NCBI Taxonomy" id="2043161"/>
    <lineage>
        <taxon>Bacteria</taxon>
        <taxon>Pseudomonadati</taxon>
        <taxon>Acidobacteriota</taxon>
        <taxon>Terriglobia</taxon>
        <taxon>Terriglobales</taxon>
        <taxon>Acidobacteriaceae</taxon>
        <taxon>Candidatus Sulfuritelmatomonas</taxon>
    </lineage>
</organism>
<dbReference type="EMBL" id="OKRB01000082">
    <property type="protein sequence ID" value="SPE20118.1"/>
    <property type="molecule type" value="Genomic_DNA"/>
</dbReference>
<evidence type="ECO:0000313" key="4">
    <source>
        <dbReference type="Proteomes" id="UP000239735"/>
    </source>
</evidence>
<sequence>MALDNASARIGKTIVISGEVKGSEDLVLDGRVEGIVNLGECRLTIGPNANVAADLTARDVLIMGKVQGNVVASGRVELRAGCNLEGDIRALRLAIEDNAMFRGKVDLTQGASKSPEGANAPHSSMTAQE</sequence>
<reference evidence="4" key="1">
    <citation type="submission" date="2018-02" db="EMBL/GenBank/DDBJ databases">
        <authorList>
            <person name="Hausmann B."/>
        </authorList>
    </citation>
    <scope>NUCLEOTIDE SEQUENCE [LARGE SCALE GENOMIC DNA]</scope>
    <source>
        <strain evidence="4">Peat soil MAG SbA5</strain>
    </source>
</reference>
<dbReference type="PANTHER" id="PTHR35024">
    <property type="entry name" value="HYPOTHETICAL CYTOSOLIC PROTEIN"/>
    <property type="match status" value="1"/>
</dbReference>
<protein>
    <recommendedName>
        <fullName evidence="5">Integral membrane protein CcmA involved in cell shape determination</fullName>
    </recommendedName>
</protein>
<evidence type="ECO:0000256" key="1">
    <source>
        <dbReference type="ARBA" id="ARBA00044755"/>
    </source>
</evidence>
<dbReference type="AlphaFoldDB" id="A0A2N9LA22"/>
<evidence type="ECO:0000313" key="3">
    <source>
        <dbReference type="EMBL" id="SPE20118.1"/>
    </source>
</evidence>
<accession>A0A2N9LA22</accession>
<dbReference type="Pfam" id="PF04519">
    <property type="entry name" value="Bactofilin"/>
    <property type="match status" value="1"/>
</dbReference>
<dbReference type="PANTHER" id="PTHR35024:SF4">
    <property type="entry name" value="POLYMER-FORMING CYTOSKELETAL PROTEIN"/>
    <property type="match status" value="1"/>
</dbReference>
<dbReference type="Proteomes" id="UP000239735">
    <property type="component" value="Unassembled WGS sequence"/>
</dbReference>
<dbReference type="OrthoDB" id="129332at2"/>
<comment type="similarity">
    <text evidence="1">Belongs to the bactofilin family.</text>
</comment>
<evidence type="ECO:0000256" key="2">
    <source>
        <dbReference type="SAM" id="MobiDB-lite"/>
    </source>
</evidence>
<proteinExistence type="inferred from homology"/>
<evidence type="ECO:0008006" key="5">
    <source>
        <dbReference type="Google" id="ProtNLM"/>
    </source>
</evidence>
<gene>
    <name evidence="3" type="ORF">SBA5_260042</name>
</gene>
<name>A0A2N9LA22_9BACT</name>